<reference evidence="2" key="1">
    <citation type="submission" date="2021-02" db="EMBL/GenBank/DDBJ databases">
        <authorList>
            <person name="Palmer J.M."/>
        </authorList>
    </citation>
    <scope>NUCLEOTIDE SEQUENCE</scope>
    <source>
        <strain evidence="2">SCRP23</strain>
    </source>
</reference>
<protein>
    <submittedName>
        <fullName evidence="2">Uncharacterized protein</fullName>
    </submittedName>
</protein>
<keyword evidence="3" id="KW-1185">Reference proteome</keyword>
<feature type="region of interest" description="Disordered" evidence="1">
    <location>
        <begin position="258"/>
        <end position="313"/>
    </location>
</feature>
<gene>
    <name evidence="2" type="ORF">PHYBOEH_002040</name>
</gene>
<comment type="caution">
    <text evidence="2">The sequence shown here is derived from an EMBL/GenBank/DDBJ whole genome shotgun (WGS) entry which is preliminary data.</text>
</comment>
<dbReference type="Proteomes" id="UP000693981">
    <property type="component" value="Unassembled WGS sequence"/>
</dbReference>
<sequence>MEASEKAPVGASRRRDSSASSLADDDDEETREDSDPSSPPSSAERQNSRKRLPRGRSQASRHLQASNNETNYWLPTNLIRTIPFFAPRTPLQSKLKDTSGITPFLTEDSSVRVQLIRATEPPLQDPTTVAAVARRRPKTRRSAIVPAAPSMSELVSQTRSPMHSVVLGSTKIRMAQFRSSYVTKIDYYACMAITGEMLNIKGNIGLERVRYVDSKLLTSQHRLRVYNGVFVPDESYNTGDALSPEWMDCFRASSLAVKRPPATSMHDEPANGRNKSMTNPGVHKKSAPSDLANGLSRRATRPTSSRVSLLDEDEEMDKELEQMIEKVNVKQQQDRFRQMGRRSSKISNDNQQDDANAAAATALRQELLRDSGNPASRSTSQMTVLLNKPIISPRSELVDFDDEVNNSSSVNLMSLILPSPRNRRWMWSLVLFLNQAHNLQSRERSCCHWECRYTLLGQRRSALERTPVSSRIRANTLQESRSVDAVVMVQTSSQPASLEVQFNYTHKFWLAGTAANVQTYLRSNPIIKLYFRNDMYASTRSGSEGEFYSVLGLSKLLQTRSFDTTIDILAVHDDPTLTPREAAAISKASPYLSLSIQLSRVSFDPDEALDNNKFVELGTTVEGLQVLRKV</sequence>
<organism evidence="2 3">
    <name type="scientific">Phytophthora boehmeriae</name>
    <dbReference type="NCBI Taxonomy" id="109152"/>
    <lineage>
        <taxon>Eukaryota</taxon>
        <taxon>Sar</taxon>
        <taxon>Stramenopiles</taxon>
        <taxon>Oomycota</taxon>
        <taxon>Peronosporomycetes</taxon>
        <taxon>Peronosporales</taxon>
        <taxon>Peronosporaceae</taxon>
        <taxon>Phytophthora</taxon>
    </lineage>
</organism>
<feature type="region of interest" description="Disordered" evidence="1">
    <location>
        <begin position="330"/>
        <end position="354"/>
    </location>
</feature>
<accession>A0A8T1WWG9</accession>
<feature type="region of interest" description="Disordered" evidence="1">
    <location>
        <begin position="1"/>
        <end position="68"/>
    </location>
</feature>
<evidence type="ECO:0000313" key="2">
    <source>
        <dbReference type="EMBL" id="KAG7396578.1"/>
    </source>
</evidence>
<name>A0A8T1WWG9_9STRA</name>
<feature type="compositionally biased region" description="Polar residues" evidence="1">
    <location>
        <begin position="57"/>
        <end position="68"/>
    </location>
</feature>
<dbReference type="EMBL" id="JAGDFL010000149">
    <property type="protein sequence ID" value="KAG7396578.1"/>
    <property type="molecule type" value="Genomic_DNA"/>
</dbReference>
<dbReference type="OrthoDB" id="65154at2759"/>
<evidence type="ECO:0000256" key="1">
    <source>
        <dbReference type="SAM" id="MobiDB-lite"/>
    </source>
</evidence>
<feature type="compositionally biased region" description="Acidic residues" evidence="1">
    <location>
        <begin position="23"/>
        <end position="32"/>
    </location>
</feature>
<proteinExistence type="predicted"/>
<evidence type="ECO:0000313" key="3">
    <source>
        <dbReference type="Proteomes" id="UP000693981"/>
    </source>
</evidence>
<dbReference type="AlphaFoldDB" id="A0A8T1WWG9"/>